<dbReference type="InterPro" id="IPR050570">
    <property type="entry name" value="Cell_wall_metabolism_enzyme"/>
</dbReference>
<dbReference type="Proteomes" id="UP000292459">
    <property type="component" value="Unassembled WGS sequence"/>
</dbReference>
<sequence length="302" mass="31539">MTANQPFSIPAWRRPLVAIAIGGLSLMAVWNVASPSVYSAESLCPEPVLQRLVTHTVQSGETLESIAADYGLLPITLLAVNPRISGGAVSPGMTLQIPPFNGAAVTVPAGQTWQDLATTYGARADVLFEINGCPAQMPSQAFIPGVSWLIEGSTSTPSTGNATNTPVSTYPLAAEGQVIANYGWQTDPSLGELVFSSGVTVRTVPETAVVAAGSGTVAYVGSDPTLGTLIVVNHQQGLQTRYAQVMQPQVQTGDRVQAGQSLAIATPSTEDSSILYFEVRTNSSLGWVARDPGNYIPALAVR</sequence>
<dbReference type="OrthoDB" id="507840at2"/>
<gene>
    <name evidence="2" type="ORF">DYY88_10610</name>
</gene>
<dbReference type="PROSITE" id="PS51782">
    <property type="entry name" value="LYSM"/>
    <property type="match status" value="1"/>
</dbReference>
<dbReference type="GO" id="GO:0004222">
    <property type="term" value="F:metalloendopeptidase activity"/>
    <property type="evidence" value="ECO:0007669"/>
    <property type="project" value="TreeGrafter"/>
</dbReference>
<dbReference type="SUPFAM" id="SSF54106">
    <property type="entry name" value="LysM domain"/>
    <property type="match status" value="1"/>
</dbReference>
<dbReference type="Gene3D" id="3.10.350.10">
    <property type="entry name" value="LysM domain"/>
    <property type="match status" value="1"/>
</dbReference>
<proteinExistence type="predicted"/>
<comment type="caution">
    <text evidence="2">The sequence shown here is derived from an EMBL/GenBank/DDBJ whole genome shotgun (WGS) entry which is preliminary data.</text>
</comment>
<protein>
    <submittedName>
        <fullName evidence="2">M23 family metallopeptidase</fullName>
    </submittedName>
</protein>
<dbReference type="SMART" id="SM00257">
    <property type="entry name" value="LysM"/>
    <property type="match status" value="1"/>
</dbReference>
<dbReference type="PANTHER" id="PTHR21666:SF290">
    <property type="entry name" value="PEPTIDASE M23 DOMAIN PROTEIN"/>
    <property type="match status" value="1"/>
</dbReference>
<accession>A0A4Q7E7Q9</accession>
<dbReference type="RefSeq" id="WP_052288528.1">
    <property type="nucleotide sequence ID" value="NZ_QVFV01000002.1"/>
</dbReference>
<dbReference type="InterPro" id="IPR016047">
    <property type="entry name" value="M23ase_b-sheet_dom"/>
</dbReference>
<dbReference type="SUPFAM" id="SSF51261">
    <property type="entry name" value="Duplicated hybrid motif"/>
    <property type="match status" value="1"/>
</dbReference>
<dbReference type="InterPro" id="IPR011055">
    <property type="entry name" value="Dup_hybrid_motif"/>
</dbReference>
<dbReference type="EMBL" id="QVFV01000002">
    <property type="protein sequence ID" value="RZM79200.1"/>
    <property type="molecule type" value="Genomic_DNA"/>
</dbReference>
<dbReference type="Pfam" id="PF01551">
    <property type="entry name" value="Peptidase_M23"/>
    <property type="match status" value="1"/>
</dbReference>
<evidence type="ECO:0000313" key="2">
    <source>
        <dbReference type="EMBL" id="RZM79200.1"/>
    </source>
</evidence>
<dbReference type="PANTHER" id="PTHR21666">
    <property type="entry name" value="PEPTIDASE-RELATED"/>
    <property type="match status" value="1"/>
</dbReference>
<dbReference type="Gene3D" id="2.70.70.10">
    <property type="entry name" value="Glucose Permease (Domain IIA)"/>
    <property type="match status" value="1"/>
</dbReference>
<dbReference type="CDD" id="cd00118">
    <property type="entry name" value="LysM"/>
    <property type="match status" value="1"/>
</dbReference>
<reference evidence="2 3" key="1">
    <citation type="submission" date="2018-11" db="EMBL/GenBank/DDBJ databases">
        <title>Whole genome sequencing of an environmental sample.</title>
        <authorList>
            <person name="Sarangi A.N."/>
            <person name="Singh D."/>
            <person name="Tripathy S."/>
        </authorList>
    </citation>
    <scope>NUCLEOTIDE SEQUENCE [LARGE SCALE GENOMIC DNA]</scope>
    <source>
        <strain evidence="2 3">Lakshadweep</strain>
    </source>
</reference>
<evidence type="ECO:0000313" key="3">
    <source>
        <dbReference type="Proteomes" id="UP000292459"/>
    </source>
</evidence>
<keyword evidence="3" id="KW-1185">Reference proteome</keyword>
<name>A0A4Q7E7Q9_9CYAN</name>
<dbReference type="Pfam" id="PF01476">
    <property type="entry name" value="LysM"/>
    <property type="match status" value="1"/>
</dbReference>
<organism evidence="2 3">
    <name type="scientific">Leptolyngbya iicbica LK</name>
    <dbReference type="NCBI Taxonomy" id="2294035"/>
    <lineage>
        <taxon>Bacteria</taxon>
        <taxon>Bacillati</taxon>
        <taxon>Cyanobacteriota</taxon>
        <taxon>Cyanophyceae</taxon>
        <taxon>Leptolyngbyales</taxon>
        <taxon>Leptolyngbyaceae</taxon>
        <taxon>Leptolyngbya group</taxon>
        <taxon>Leptolyngbya</taxon>
        <taxon>Leptolyngbya iicbica</taxon>
    </lineage>
</organism>
<dbReference type="InterPro" id="IPR018392">
    <property type="entry name" value="LysM"/>
</dbReference>
<dbReference type="AlphaFoldDB" id="A0A4Q7E7Q9"/>
<evidence type="ECO:0000259" key="1">
    <source>
        <dbReference type="PROSITE" id="PS51782"/>
    </source>
</evidence>
<dbReference type="InterPro" id="IPR036779">
    <property type="entry name" value="LysM_dom_sf"/>
</dbReference>
<dbReference type="CDD" id="cd12797">
    <property type="entry name" value="M23_peptidase"/>
    <property type="match status" value="1"/>
</dbReference>
<feature type="domain" description="LysM" evidence="1">
    <location>
        <begin position="53"/>
        <end position="97"/>
    </location>
</feature>